<comment type="caution">
    <text evidence="2">The sequence shown here is derived from an EMBL/GenBank/DDBJ whole genome shotgun (WGS) entry which is preliminary data.</text>
</comment>
<dbReference type="InterPro" id="IPR056695">
    <property type="entry name" value="DUF7793"/>
</dbReference>
<sequence length="129" mass="13741">MEPVEIPGGKGRIALRADGILHLQWDQRIVVEGADARAAMAKVNEICQGAPHPMLVDMATTRSVTREGRAVFSIPCDASRIALLGSSPVDRVIANFFLGVHTPPCPTRFFTSRSEATAWLLDGADGTGG</sequence>
<accession>A0ABU9X2R5</accession>
<keyword evidence="3" id="KW-1185">Reference proteome</keyword>
<evidence type="ECO:0000313" key="2">
    <source>
        <dbReference type="EMBL" id="MEN2745749.1"/>
    </source>
</evidence>
<reference evidence="2 3" key="1">
    <citation type="submission" date="2024-05" db="EMBL/GenBank/DDBJ databases">
        <title>Sinomonas sp. nov., isolated from a waste landfill.</title>
        <authorList>
            <person name="Zhao Y."/>
        </authorList>
    </citation>
    <scope>NUCLEOTIDE SEQUENCE [LARGE SCALE GENOMIC DNA]</scope>
    <source>
        <strain evidence="2 3">CCTCC AB2014300</strain>
    </source>
</reference>
<evidence type="ECO:0000259" key="1">
    <source>
        <dbReference type="Pfam" id="PF25056"/>
    </source>
</evidence>
<dbReference type="EMBL" id="JBDFRB010000017">
    <property type="protein sequence ID" value="MEN2745749.1"/>
    <property type="molecule type" value="Genomic_DNA"/>
</dbReference>
<organism evidence="2 3">
    <name type="scientific">Sinomonas halotolerans</name>
    <dbReference type="NCBI Taxonomy" id="1644133"/>
    <lineage>
        <taxon>Bacteria</taxon>
        <taxon>Bacillati</taxon>
        <taxon>Actinomycetota</taxon>
        <taxon>Actinomycetes</taxon>
        <taxon>Micrococcales</taxon>
        <taxon>Micrococcaceae</taxon>
        <taxon>Sinomonas</taxon>
    </lineage>
</organism>
<protein>
    <submittedName>
        <fullName evidence="2">STAS/SEC14 domain-containing protein</fullName>
    </submittedName>
</protein>
<dbReference type="Proteomes" id="UP001422074">
    <property type="component" value="Unassembled WGS sequence"/>
</dbReference>
<feature type="domain" description="DUF7793" evidence="1">
    <location>
        <begin position="17"/>
        <end position="120"/>
    </location>
</feature>
<dbReference type="Pfam" id="PF25056">
    <property type="entry name" value="DUF7793"/>
    <property type="match status" value="1"/>
</dbReference>
<dbReference type="Gene3D" id="3.40.970.30">
    <property type="entry name" value="yp_829618.1 like domains"/>
    <property type="match status" value="1"/>
</dbReference>
<name>A0ABU9X2R5_9MICC</name>
<proteinExistence type="predicted"/>
<dbReference type="RefSeq" id="WP_345886290.1">
    <property type="nucleotide sequence ID" value="NZ_JBDFRB010000017.1"/>
</dbReference>
<gene>
    <name evidence="2" type="ORF">ABCQ75_14570</name>
</gene>
<evidence type="ECO:0000313" key="3">
    <source>
        <dbReference type="Proteomes" id="UP001422074"/>
    </source>
</evidence>
<dbReference type="Gene3D" id="3.40.1680.10">
    <property type="entry name" value="yp_829618.1 domain like"/>
    <property type="match status" value="1"/>
</dbReference>